<dbReference type="Proteomes" id="UP001199106">
    <property type="component" value="Unassembled WGS sequence"/>
</dbReference>
<organism evidence="1 2">
    <name type="scientific">Alternaria panax</name>
    <dbReference type="NCBI Taxonomy" id="48097"/>
    <lineage>
        <taxon>Eukaryota</taxon>
        <taxon>Fungi</taxon>
        <taxon>Dikarya</taxon>
        <taxon>Ascomycota</taxon>
        <taxon>Pezizomycotina</taxon>
        <taxon>Dothideomycetes</taxon>
        <taxon>Pleosporomycetidae</taxon>
        <taxon>Pleosporales</taxon>
        <taxon>Pleosporineae</taxon>
        <taxon>Pleosporaceae</taxon>
        <taxon>Alternaria</taxon>
        <taxon>Alternaria sect. Panax</taxon>
    </lineage>
</organism>
<name>A0AAD4F7J3_9PLEO</name>
<comment type="caution">
    <text evidence="1">The sequence shown here is derived from an EMBL/GenBank/DDBJ whole genome shotgun (WGS) entry which is preliminary data.</text>
</comment>
<keyword evidence="2" id="KW-1185">Reference proteome</keyword>
<protein>
    <submittedName>
        <fullName evidence="1">Uncharacterized protein</fullName>
    </submittedName>
</protein>
<dbReference type="AlphaFoldDB" id="A0AAD4F7J3"/>
<reference evidence="1" key="1">
    <citation type="submission" date="2021-07" db="EMBL/GenBank/DDBJ databases">
        <title>Genome Resource of American Ginseng Black Spot Pathogen Alternaria panax.</title>
        <authorList>
            <person name="Qiu C."/>
            <person name="Wang W."/>
            <person name="Liu Z."/>
        </authorList>
    </citation>
    <scope>NUCLEOTIDE SEQUENCE</scope>
    <source>
        <strain evidence="1">BNCC115425</strain>
    </source>
</reference>
<accession>A0AAD4F7J3</accession>
<evidence type="ECO:0000313" key="1">
    <source>
        <dbReference type="EMBL" id="KAG9184957.1"/>
    </source>
</evidence>
<sequence>MSPPTLPVVELVSPDAAMYEAATILAGLRYAPPPTSATRPGLKLKLRHIQSALRLSPPPVVGVGHKRKFTHHEDEVDLPPNPPSALIAAPTMKRMERILDPNRADHAALIAAATKAGTEYYDSDSSDVAGDVKDTSKPKLFRNVTWGAYATFYDNDTDFQAQPDFTQFVPGRFELLPDGTVRDQKHKLVVKLLDKNGKKRVFANPPPRDWASQEAITALNKRTVQQIRRNTSVRFREVVQAYLQEERTWILANLTNGKPTKGWKAFVDAFNKAFAGKVLVGTAGARPARSHSSLTKEVERFGAEFYVKGLVPVLAKKEAKKE</sequence>
<proteinExistence type="predicted"/>
<dbReference type="EMBL" id="JAANER010000013">
    <property type="protein sequence ID" value="KAG9184957.1"/>
    <property type="molecule type" value="Genomic_DNA"/>
</dbReference>
<evidence type="ECO:0000313" key="2">
    <source>
        <dbReference type="Proteomes" id="UP001199106"/>
    </source>
</evidence>
<gene>
    <name evidence="1" type="ORF">G6011_11787</name>
</gene>